<evidence type="ECO:0000313" key="3">
    <source>
        <dbReference type="Proteomes" id="UP000886757"/>
    </source>
</evidence>
<gene>
    <name evidence="2" type="ORF">IAB31_08900</name>
</gene>
<evidence type="ECO:0000256" key="1">
    <source>
        <dbReference type="SAM" id="Phobius"/>
    </source>
</evidence>
<comment type="caution">
    <text evidence="2">The sequence shown here is derived from an EMBL/GenBank/DDBJ whole genome shotgun (WGS) entry which is preliminary data.</text>
</comment>
<dbReference type="Pfam" id="PF09581">
    <property type="entry name" value="Spore_III_AF"/>
    <property type="match status" value="1"/>
</dbReference>
<name>A0A9D1D9H2_9FIRM</name>
<feature type="transmembrane region" description="Helical" evidence="1">
    <location>
        <begin position="6"/>
        <end position="22"/>
    </location>
</feature>
<dbReference type="InterPro" id="IPR014245">
    <property type="entry name" value="Spore_III_AF"/>
</dbReference>
<proteinExistence type="predicted"/>
<dbReference type="AlphaFoldDB" id="A0A9D1D9H2"/>
<keyword evidence="1" id="KW-0472">Membrane</keyword>
<protein>
    <submittedName>
        <fullName evidence="2">Stage III sporulation protein AF</fullName>
    </submittedName>
</protein>
<reference evidence="2" key="1">
    <citation type="submission" date="2020-10" db="EMBL/GenBank/DDBJ databases">
        <authorList>
            <person name="Gilroy R."/>
        </authorList>
    </citation>
    <scope>NUCLEOTIDE SEQUENCE</scope>
    <source>
        <strain evidence="2">ChiSjej4B22-8148</strain>
    </source>
</reference>
<accession>A0A9D1D9H2</accession>
<reference evidence="2" key="2">
    <citation type="journal article" date="2021" name="PeerJ">
        <title>Extensive microbial diversity within the chicken gut microbiome revealed by metagenomics and culture.</title>
        <authorList>
            <person name="Gilroy R."/>
            <person name="Ravi A."/>
            <person name="Getino M."/>
            <person name="Pursley I."/>
            <person name="Horton D.L."/>
            <person name="Alikhan N.F."/>
            <person name="Baker D."/>
            <person name="Gharbi K."/>
            <person name="Hall N."/>
            <person name="Watson M."/>
            <person name="Adriaenssens E.M."/>
            <person name="Foster-Nyarko E."/>
            <person name="Jarju S."/>
            <person name="Secka A."/>
            <person name="Antonio M."/>
            <person name="Oren A."/>
            <person name="Chaudhuri R.R."/>
            <person name="La Ragione R."/>
            <person name="Hildebrand F."/>
            <person name="Pallen M.J."/>
        </authorList>
    </citation>
    <scope>NUCLEOTIDE SEQUENCE</scope>
    <source>
        <strain evidence="2">ChiSjej4B22-8148</strain>
    </source>
</reference>
<sequence>MTEWIQSVIACVCIVTMLLHLIPEGKFLKYVKFYSGLLLLLVAIRPLLQFLGKEDQLSRLIKLEVIKEDYYDMETSVEGMAELKNDAFAAAYRQEIRRQIEEIAAAWGAEAEEIQVLFDPEQEYQIRSVSFSLKDAETLAASVPERIREEIAGLYMLERDHIILNV</sequence>
<feature type="transmembrane region" description="Helical" evidence="1">
    <location>
        <begin position="34"/>
        <end position="52"/>
    </location>
</feature>
<dbReference type="Proteomes" id="UP000886757">
    <property type="component" value="Unassembled WGS sequence"/>
</dbReference>
<keyword evidence="1" id="KW-1133">Transmembrane helix</keyword>
<keyword evidence="1" id="KW-0812">Transmembrane</keyword>
<organism evidence="2 3">
    <name type="scientific">Candidatus Choladousia intestinavium</name>
    <dbReference type="NCBI Taxonomy" id="2840727"/>
    <lineage>
        <taxon>Bacteria</taxon>
        <taxon>Bacillati</taxon>
        <taxon>Bacillota</taxon>
        <taxon>Clostridia</taxon>
        <taxon>Lachnospirales</taxon>
        <taxon>Lachnospiraceae</taxon>
        <taxon>Lachnospiraceae incertae sedis</taxon>
        <taxon>Candidatus Choladousia</taxon>
    </lineage>
</organism>
<dbReference type="EMBL" id="DVGK01000104">
    <property type="protein sequence ID" value="HIR14024.1"/>
    <property type="molecule type" value="Genomic_DNA"/>
</dbReference>
<evidence type="ECO:0000313" key="2">
    <source>
        <dbReference type="EMBL" id="HIR14024.1"/>
    </source>
</evidence>